<keyword evidence="5" id="KW-0325">Glycoprotein</keyword>
<evidence type="ECO:0000256" key="1">
    <source>
        <dbReference type="ARBA" id="ARBA00004196"/>
    </source>
</evidence>
<feature type="domain" description="DUF642" evidence="7">
    <location>
        <begin position="22"/>
        <end position="186"/>
    </location>
</feature>
<protein>
    <recommendedName>
        <fullName evidence="7">DUF642 domain-containing protein</fullName>
    </recommendedName>
</protein>
<dbReference type="PANTHER" id="PTHR31265:SF28">
    <property type="entry name" value="EMB|CAB87702.1"/>
    <property type="match status" value="1"/>
</dbReference>
<organism evidence="8 9">
    <name type="scientific">Artemisia annua</name>
    <name type="common">Sweet wormwood</name>
    <dbReference type="NCBI Taxonomy" id="35608"/>
    <lineage>
        <taxon>Eukaryota</taxon>
        <taxon>Viridiplantae</taxon>
        <taxon>Streptophyta</taxon>
        <taxon>Embryophyta</taxon>
        <taxon>Tracheophyta</taxon>
        <taxon>Spermatophyta</taxon>
        <taxon>Magnoliopsida</taxon>
        <taxon>eudicotyledons</taxon>
        <taxon>Gunneridae</taxon>
        <taxon>Pentapetalae</taxon>
        <taxon>asterids</taxon>
        <taxon>campanulids</taxon>
        <taxon>Asterales</taxon>
        <taxon>Asteraceae</taxon>
        <taxon>Asteroideae</taxon>
        <taxon>Anthemideae</taxon>
        <taxon>Artemisiinae</taxon>
        <taxon>Artemisia</taxon>
    </lineage>
</organism>
<feature type="chain" id="PRO_5015669585" description="DUF642 domain-containing protein" evidence="6">
    <location>
        <begin position="20"/>
        <end position="399"/>
    </location>
</feature>
<keyword evidence="4 6" id="KW-0732">Signal</keyword>
<dbReference type="Proteomes" id="UP000245207">
    <property type="component" value="Unassembled WGS sequence"/>
</dbReference>
<feature type="domain" description="DUF642" evidence="7">
    <location>
        <begin position="200"/>
        <end position="367"/>
    </location>
</feature>
<dbReference type="InterPro" id="IPR052437">
    <property type="entry name" value="Pectin_Meth_Modulator"/>
</dbReference>
<evidence type="ECO:0000256" key="5">
    <source>
        <dbReference type="ARBA" id="ARBA00023180"/>
    </source>
</evidence>
<sequence length="399" mass="42526">MALTIVIILCFLSASLVSSIVTLQNPSFELPPANLNTNSASQFVLLNSDINTIPGWSYQGTVWYVTAGKNVSLPGDGHGLQLGPNGVISQTFSYDGSDDYVLTFTIAPSSPDCAKQAIAVSVSGPSVSKVFSYQASLGKETWQTYAYALWRNELIPTSVLTVQIESVTARSTGNSACWPIVDDLLLSGINYPKVSVGNFILNGGFEVGPSFPQSSSQGILLEAESNIDPSSPVQSALQYWIVVGTVRYIDSKHYTVAEGLKAVELVSGNPSGIAYNTVFLQSGQVTLEFYMGDAGDSCVGVFTVVAQVGTRKWNFTTRSKGDGSSNKYSLSFNAPTSPTEVVSISFASYDETRNSNNVLCGPVIDGILGTYSNGSPSTRLQNSLVIFCLGLVFTFLFLA</sequence>
<evidence type="ECO:0000259" key="7">
    <source>
        <dbReference type="Pfam" id="PF04862"/>
    </source>
</evidence>
<evidence type="ECO:0000256" key="2">
    <source>
        <dbReference type="ARBA" id="ARBA00004613"/>
    </source>
</evidence>
<dbReference type="GO" id="GO:0005576">
    <property type="term" value="C:extracellular region"/>
    <property type="evidence" value="ECO:0007669"/>
    <property type="project" value="UniProtKB-SubCell"/>
</dbReference>
<reference evidence="8 9" key="1">
    <citation type="journal article" date="2018" name="Mol. Plant">
        <title>The genome of Artemisia annua provides insight into the evolution of Asteraceae family and artemisinin biosynthesis.</title>
        <authorList>
            <person name="Shen Q."/>
            <person name="Zhang L."/>
            <person name="Liao Z."/>
            <person name="Wang S."/>
            <person name="Yan T."/>
            <person name="Shi P."/>
            <person name="Liu M."/>
            <person name="Fu X."/>
            <person name="Pan Q."/>
            <person name="Wang Y."/>
            <person name="Lv Z."/>
            <person name="Lu X."/>
            <person name="Zhang F."/>
            <person name="Jiang W."/>
            <person name="Ma Y."/>
            <person name="Chen M."/>
            <person name="Hao X."/>
            <person name="Li L."/>
            <person name="Tang Y."/>
            <person name="Lv G."/>
            <person name="Zhou Y."/>
            <person name="Sun X."/>
            <person name="Brodelius P.E."/>
            <person name="Rose J.K.C."/>
            <person name="Tang K."/>
        </authorList>
    </citation>
    <scope>NUCLEOTIDE SEQUENCE [LARGE SCALE GENOMIC DNA]</scope>
    <source>
        <strain evidence="9">cv. Huhao1</strain>
        <tissue evidence="8">Leaf</tissue>
    </source>
</reference>
<evidence type="ECO:0000256" key="6">
    <source>
        <dbReference type="SAM" id="SignalP"/>
    </source>
</evidence>
<keyword evidence="3" id="KW-0964">Secreted</keyword>
<dbReference type="STRING" id="35608.A0A2U1QLJ0"/>
<dbReference type="PANTHER" id="PTHR31265">
    <property type="entry name" value="OS02G0527500 PROTEIN-RELATED"/>
    <property type="match status" value="1"/>
</dbReference>
<dbReference type="Gene3D" id="2.60.120.260">
    <property type="entry name" value="Galactose-binding domain-like"/>
    <property type="match status" value="1"/>
</dbReference>
<dbReference type="AlphaFoldDB" id="A0A2U1QLJ0"/>
<accession>A0A2U1QLJ0</accession>
<dbReference type="EMBL" id="PKPP01000047">
    <property type="protein sequence ID" value="PWA98827.1"/>
    <property type="molecule type" value="Genomic_DNA"/>
</dbReference>
<evidence type="ECO:0000256" key="3">
    <source>
        <dbReference type="ARBA" id="ARBA00022525"/>
    </source>
</evidence>
<evidence type="ECO:0000256" key="4">
    <source>
        <dbReference type="ARBA" id="ARBA00022729"/>
    </source>
</evidence>
<dbReference type="OrthoDB" id="1895088at2759"/>
<evidence type="ECO:0000313" key="9">
    <source>
        <dbReference type="Proteomes" id="UP000245207"/>
    </source>
</evidence>
<comment type="subcellular location">
    <subcellularLocation>
        <location evidence="1">Cell envelope</location>
    </subcellularLocation>
    <subcellularLocation>
        <location evidence="2">Secreted</location>
    </subcellularLocation>
</comment>
<keyword evidence="9" id="KW-1185">Reference proteome</keyword>
<dbReference type="Pfam" id="PF04862">
    <property type="entry name" value="DUF642"/>
    <property type="match status" value="2"/>
</dbReference>
<feature type="signal peptide" evidence="6">
    <location>
        <begin position="1"/>
        <end position="19"/>
    </location>
</feature>
<proteinExistence type="predicted"/>
<comment type="caution">
    <text evidence="8">The sequence shown here is derived from an EMBL/GenBank/DDBJ whole genome shotgun (WGS) entry which is preliminary data.</text>
</comment>
<gene>
    <name evidence="8" type="ORF">CTI12_AA011570</name>
</gene>
<dbReference type="InterPro" id="IPR006946">
    <property type="entry name" value="DGR2-like_dom"/>
</dbReference>
<name>A0A2U1QLJ0_ARTAN</name>
<evidence type="ECO:0000313" key="8">
    <source>
        <dbReference type="EMBL" id="PWA98827.1"/>
    </source>
</evidence>